<dbReference type="InterPro" id="IPR027417">
    <property type="entry name" value="P-loop_NTPase"/>
</dbReference>
<dbReference type="EMBL" id="JBHFNS010000036">
    <property type="protein sequence ID" value="MFB2935218.1"/>
    <property type="molecule type" value="Genomic_DNA"/>
</dbReference>
<dbReference type="Gene3D" id="2.160.20.80">
    <property type="entry name" value="E3 ubiquitin-protein ligase SopA"/>
    <property type="match status" value="1"/>
</dbReference>
<organism evidence="3 4">
    <name type="scientific">Floridaenema fluviatile BLCC-F154</name>
    <dbReference type="NCBI Taxonomy" id="3153640"/>
    <lineage>
        <taxon>Bacteria</taxon>
        <taxon>Bacillati</taxon>
        <taxon>Cyanobacteriota</taxon>
        <taxon>Cyanophyceae</taxon>
        <taxon>Oscillatoriophycideae</taxon>
        <taxon>Aerosakkonematales</taxon>
        <taxon>Aerosakkonemataceae</taxon>
        <taxon>Floridanema</taxon>
        <taxon>Floridanema fluviatile</taxon>
    </lineage>
</organism>
<feature type="domain" description="NACHT N-terminal Helical" evidence="2">
    <location>
        <begin position="37"/>
        <end position="297"/>
    </location>
</feature>
<protein>
    <submittedName>
        <fullName evidence="3">NACHT domain-containing NTPase</fullName>
    </submittedName>
</protein>
<evidence type="ECO:0000259" key="2">
    <source>
        <dbReference type="Pfam" id="PF22735"/>
    </source>
</evidence>
<dbReference type="Pfam" id="PF22735">
    <property type="entry name" value="NNH3"/>
    <property type="match status" value="1"/>
</dbReference>
<proteinExistence type="predicted"/>
<dbReference type="PANTHER" id="PTHR47200">
    <property type="entry name" value="THYLAKOID LUMENAL 15 KDA PROTEIN 1, CHLOROPLASTIC"/>
    <property type="match status" value="1"/>
</dbReference>
<name>A0ABV4YAS2_9CYAN</name>
<dbReference type="InterPro" id="IPR044213">
    <property type="entry name" value="At2g44920-like"/>
</dbReference>
<dbReference type="InterPro" id="IPR001646">
    <property type="entry name" value="5peptide_repeat"/>
</dbReference>
<dbReference type="SUPFAM" id="SSF141571">
    <property type="entry name" value="Pentapeptide repeat-like"/>
    <property type="match status" value="1"/>
</dbReference>
<dbReference type="InterPro" id="IPR054568">
    <property type="entry name" value="NNH3"/>
</dbReference>
<keyword evidence="4" id="KW-1185">Reference proteome</keyword>
<dbReference type="SUPFAM" id="SSF52540">
    <property type="entry name" value="P-loop containing nucleoside triphosphate hydrolases"/>
    <property type="match status" value="1"/>
</dbReference>
<dbReference type="Gene3D" id="3.40.50.300">
    <property type="entry name" value="P-loop containing nucleotide triphosphate hydrolases"/>
    <property type="match status" value="1"/>
</dbReference>
<comment type="caution">
    <text evidence="3">The sequence shown here is derived from an EMBL/GenBank/DDBJ whole genome shotgun (WGS) entry which is preliminary data.</text>
</comment>
<dbReference type="Pfam" id="PF00805">
    <property type="entry name" value="Pentapeptide"/>
    <property type="match status" value="2"/>
</dbReference>
<evidence type="ECO:0000259" key="1">
    <source>
        <dbReference type="Pfam" id="PF05729"/>
    </source>
</evidence>
<evidence type="ECO:0000313" key="4">
    <source>
        <dbReference type="Proteomes" id="UP001576776"/>
    </source>
</evidence>
<dbReference type="RefSeq" id="WP_413256736.1">
    <property type="nucleotide sequence ID" value="NZ_JBHFNS010000036.1"/>
</dbReference>
<accession>A0ABV4YAS2</accession>
<dbReference type="PANTHER" id="PTHR47200:SF2">
    <property type="entry name" value="THYLAKOID LUMENAL 15 KDA PROTEIN 1, CHLOROPLASTIC"/>
    <property type="match status" value="1"/>
</dbReference>
<dbReference type="InterPro" id="IPR007111">
    <property type="entry name" value="NACHT_NTPase"/>
</dbReference>
<dbReference type="Pfam" id="PF05729">
    <property type="entry name" value="NACHT"/>
    <property type="match status" value="1"/>
</dbReference>
<reference evidence="3 4" key="1">
    <citation type="submission" date="2024-09" db="EMBL/GenBank/DDBJ databases">
        <title>Floridaenema gen nov. (Aerosakkonemataceae, Aerosakkonematales ord. nov., Cyanobacteria) from benthic tropical and subtropical fresh waters, with the description of four new species.</title>
        <authorList>
            <person name="Moretto J.A."/>
            <person name="Berthold D.E."/>
            <person name="Lefler F.W."/>
            <person name="Huang I.-S."/>
            <person name="Laughinghouse H. IV."/>
        </authorList>
    </citation>
    <scope>NUCLEOTIDE SEQUENCE [LARGE SCALE GENOMIC DNA]</scope>
    <source>
        <strain evidence="3 4">BLCC-F154</strain>
    </source>
</reference>
<feature type="domain" description="NACHT" evidence="1">
    <location>
        <begin position="352"/>
        <end position="511"/>
    </location>
</feature>
<sequence>MSFSIRYWLTEHNIELSQLQTPEAQTAGIAFRMVQDMEVKSLTPFDISPLTELLEQPLTIVWQQIEPISQISVQLLRIWSRKRALKRNEGTWLAFQIAYIKSFQKILEQENILKRPWLDRASVPITAAGDNTRLSTLSDPQLQALIKTLRPGRLTDTQAEQALSLIGESFLVQQMNNLAISWFVSNGLEEIPAKLVAQRLIHALPGHLLTVIAENPLALAQLQRFVRLGNLANNLENNIISDSEELEILDQDQDHTFSVVPAVTPPTPTIIDLHRENYRASLLKILSEPLLGELFALKDIFVSPKAIPVEAELETKLRYTTSGSSFHSSSNSASAVNLMEWAINQVSNLDSVAIIEGESGSGKTSFCEIWAAKIAQEIYPSWMPIVIRLRDATLGRTLTQTLDSAFPLAKFTCADGWLSPQNPPCLLILDGLDELPASPVAERQFSAFFDQVQDFQRQFAGASGRPRHKIFITCRSETLRNLARSLPVSFERMAITPLDQEQLKEWFKRWSKLQSKSLAQAFFSFLKQSGVFQFRLEVKSFATLTHQPLILLLVGILFRSGRIDETLLPMSRFSQLRFEIYDRLCRWLLGESPDGMSPGDRVIQAGDSLATSCRSPEAIANLLQGRTPEQLRQLMQTGALTLLKSGRFSQEVTLELKTKIAENVEAENVPNLSDYLGSNYPLPPFYFHYFNCQFPHDSSSLDRKTFVEFSHAKLGEYLCAEAIAQQLKMITQKVADAYGETIFTLNSSVSVAQHLYKLLGFGIFSPEIEELIGERLRREEARSPETFSFQVLTERLYNFYRSYSRGRWLDEGIAHNARAYFQSLGNSLNVLQIDAAVGLNVFLLLCTCQREGRIPFWPCGDPAIPEEFDPDQLLTLIGRTAVLSPIAFWERSRHSLMLLNLAGACLQNAMLSEANFWKTNFFGAELVGADLSKTNLQEANLSWANLTGTNLSGANLSAANLTGANLTGANLLGANFHLASLTNACLFEAKMEQETQDLAEKSGALFSLEQYRACQLALANLDTGIRRNVNSTANISFETVQPDSTLLVLEDQGDRTMIPQNLDLDNDETMYLE</sequence>
<dbReference type="Proteomes" id="UP001576776">
    <property type="component" value="Unassembled WGS sequence"/>
</dbReference>
<gene>
    <name evidence="3" type="ORF">ACE1B6_08055</name>
</gene>
<evidence type="ECO:0000313" key="3">
    <source>
        <dbReference type="EMBL" id="MFB2935218.1"/>
    </source>
</evidence>